<dbReference type="RefSeq" id="WP_248435037.1">
    <property type="nucleotide sequence ID" value="NZ_CP096205.1"/>
</dbReference>
<dbReference type="Proteomes" id="UP000830583">
    <property type="component" value="Chromosome"/>
</dbReference>
<sequence length="313" mass="35751">MKTKHFIYLFVSVFLVFSCSEENENTLNQSTDQTITGYTFVTESIYEDHPDIQSYKKINTGIVVNNKITTVTSETFVNGTSNGVHLAYEYIYDNSGRIKSYIIYGGPEVDVKYDFFYENNLVVAMDKHFLGGVLNYRVVNPSQNVVYFEKLTESHLNPSAQALFRHIVHFDQNQNIIKAGRDNNFDGVMDNENNFVYQNNNLISAQFPDVTTTYEYSPIINTDSFLHLSSFGKLNYLIMCAEQFSTPNYNSSYFNAESYGSSNNNFNLSVGQSLEGTITVNNQNFIQSKVKTTQISTEEFTGHNTETTTYFFE</sequence>
<dbReference type="EMBL" id="CP096205">
    <property type="protein sequence ID" value="UPQ79696.1"/>
    <property type="molecule type" value="Genomic_DNA"/>
</dbReference>
<evidence type="ECO:0008006" key="3">
    <source>
        <dbReference type="Google" id="ProtNLM"/>
    </source>
</evidence>
<reference evidence="1" key="1">
    <citation type="submission" date="2022-04" db="EMBL/GenBank/DDBJ databases">
        <title>Consumption of N2O by Flavobacterium azooxidireducens sp. nov. isolated from Decomposing Leaf Litter of Phragmites australis (Cav.).</title>
        <authorList>
            <person name="Behrendt U."/>
            <person name="Spanner T."/>
            <person name="Augustin J."/>
            <person name="Horn M.A."/>
            <person name="Kolb S."/>
            <person name="Ulrich A."/>
        </authorList>
    </citation>
    <scope>NUCLEOTIDE SEQUENCE</scope>
    <source>
        <strain evidence="1">IGB 4-14</strain>
    </source>
</reference>
<dbReference type="PROSITE" id="PS51257">
    <property type="entry name" value="PROKAR_LIPOPROTEIN"/>
    <property type="match status" value="1"/>
</dbReference>
<proteinExistence type="predicted"/>
<keyword evidence="2" id="KW-1185">Reference proteome</keyword>
<name>A0ABY4KFW0_9FLAO</name>
<evidence type="ECO:0000313" key="2">
    <source>
        <dbReference type="Proteomes" id="UP000830583"/>
    </source>
</evidence>
<accession>A0ABY4KFW0</accession>
<evidence type="ECO:0000313" key="1">
    <source>
        <dbReference type="EMBL" id="UPQ79696.1"/>
    </source>
</evidence>
<protein>
    <recommendedName>
        <fullName evidence="3">DUF4595 domain-containing protein</fullName>
    </recommendedName>
</protein>
<gene>
    <name evidence="1" type="ORF">M0M57_02410</name>
</gene>
<organism evidence="1 2">
    <name type="scientific">Flavobacterium azooxidireducens</name>
    <dbReference type="NCBI Taxonomy" id="1871076"/>
    <lineage>
        <taxon>Bacteria</taxon>
        <taxon>Pseudomonadati</taxon>
        <taxon>Bacteroidota</taxon>
        <taxon>Flavobacteriia</taxon>
        <taxon>Flavobacteriales</taxon>
        <taxon>Flavobacteriaceae</taxon>
        <taxon>Flavobacterium</taxon>
    </lineage>
</organism>